<dbReference type="CTD" id="9803902"/>
<sequence length="313" mass="35602">MSSPFPLLRLPRLVLFDVFKSLSIGEKIKLSLCSKKISTQINNARLYSQTVIVDLDCLSHKISVHFENNKDTFDIFSYLDTWKGHNSNAQQFSITCCTVAVTSIQNGIQIFWKNRQEGFLSVIQHLSQMFQCKISTSFNCHFSDLLQPTISKLFDLQLEFKMLCICLDGSKDENLFNQISSNLKLVEYLSISSSFNTGFKPVFTSWPQKISITSSAWFTLEYLLACTSTTITLGWSHLKNKDLDEILKNWKAGEFPNLERLKIQSRNITSFGATILGMNLRELNGMVIQTDDGSKKATIKLDFDTIEMSVTSF</sequence>
<dbReference type="Proteomes" id="UP000483820">
    <property type="component" value="Chromosome I"/>
</dbReference>
<gene>
    <name evidence="2" type="ORF">GCK72_003039</name>
</gene>
<evidence type="ECO:0000313" key="2">
    <source>
        <dbReference type="EMBL" id="KAF1771213.1"/>
    </source>
</evidence>
<dbReference type="PANTHER" id="PTHR21503:SF52">
    <property type="entry name" value="F-BOX DOMAIN-CONTAINING PROTEIN"/>
    <property type="match status" value="1"/>
</dbReference>
<dbReference type="PROSITE" id="PS50181">
    <property type="entry name" value="FBOX"/>
    <property type="match status" value="1"/>
</dbReference>
<dbReference type="PANTHER" id="PTHR21503">
    <property type="entry name" value="F-BOX-CONTAINING HYPOTHETICAL PROTEIN C.ELEGANS"/>
    <property type="match status" value="1"/>
</dbReference>
<dbReference type="Pfam" id="PF00646">
    <property type="entry name" value="F-box"/>
    <property type="match status" value="1"/>
</dbReference>
<organism evidence="2 3">
    <name type="scientific">Caenorhabditis remanei</name>
    <name type="common">Caenorhabditis vulgaris</name>
    <dbReference type="NCBI Taxonomy" id="31234"/>
    <lineage>
        <taxon>Eukaryota</taxon>
        <taxon>Metazoa</taxon>
        <taxon>Ecdysozoa</taxon>
        <taxon>Nematoda</taxon>
        <taxon>Chromadorea</taxon>
        <taxon>Rhabditida</taxon>
        <taxon>Rhabditina</taxon>
        <taxon>Rhabditomorpha</taxon>
        <taxon>Rhabditoidea</taxon>
        <taxon>Rhabditidae</taxon>
        <taxon>Peloderinae</taxon>
        <taxon>Caenorhabditis</taxon>
    </lineage>
</organism>
<evidence type="ECO:0000259" key="1">
    <source>
        <dbReference type="PROSITE" id="PS50181"/>
    </source>
</evidence>
<dbReference type="InterPro" id="IPR012885">
    <property type="entry name" value="F-box_Sdz-33"/>
</dbReference>
<feature type="domain" description="F-box" evidence="1">
    <location>
        <begin position="4"/>
        <end position="50"/>
    </location>
</feature>
<dbReference type="InterPro" id="IPR001810">
    <property type="entry name" value="F-box_dom"/>
</dbReference>
<proteinExistence type="predicted"/>
<reference evidence="2 3" key="1">
    <citation type="submission" date="2019-12" db="EMBL/GenBank/DDBJ databases">
        <title>Chromosome-level assembly of the Caenorhabditis remanei genome.</title>
        <authorList>
            <person name="Teterina A.A."/>
            <person name="Willis J.H."/>
            <person name="Phillips P.C."/>
        </authorList>
    </citation>
    <scope>NUCLEOTIDE SEQUENCE [LARGE SCALE GENOMIC DNA]</scope>
    <source>
        <strain evidence="2 3">PX506</strain>
        <tissue evidence="2">Whole organism</tissue>
    </source>
</reference>
<dbReference type="EMBL" id="WUAV01000001">
    <property type="protein sequence ID" value="KAF1771213.1"/>
    <property type="molecule type" value="Genomic_DNA"/>
</dbReference>
<dbReference type="RefSeq" id="XP_003091834.2">
    <property type="nucleotide sequence ID" value="XM_003091786.2"/>
</dbReference>
<protein>
    <recommendedName>
        <fullName evidence="1">F-box domain-containing protein</fullName>
    </recommendedName>
</protein>
<comment type="caution">
    <text evidence="2">The sequence shown here is derived from an EMBL/GenBank/DDBJ whole genome shotgun (WGS) entry which is preliminary data.</text>
</comment>
<dbReference type="AlphaFoldDB" id="A0A6A5HXI8"/>
<dbReference type="Pfam" id="PF07735">
    <property type="entry name" value="FBA_2"/>
    <property type="match status" value="1"/>
</dbReference>
<name>A0A6A5HXI8_CAERE</name>
<dbReference type="KEGG" id="crq:GCK72_003039"/>
<evidence type="ECO:0000313" key="3">
    <source>
        <dbReference type="Proteomes" id="UP000483820"/>
    </source>
</evidence>
<accession>A0A6A5HXI8</accession>
<dbReference type="GeneID" id="9803902"/>